<sequence length="86" mass="9571">MRYMDGYFSFALSIIGLLWHYWTGDKTDRTSTPPQKAIAFSVLNGLGSVPREPGSVNRGWGTLNRVSLIAVVPHKTKPGFLDTVEF</sequence>
<reference evidence="2 3" key="1">
    <citation type="submission" date="2012-06" db="EMBL/GenBank/DDBJ databases">
        <title>Finished chromosome of genome of Oscillatoria acuminata PCC 6304.</title>
        <authorList>
            <consortium name="US DOE Joint Genome Institute"/>
            <person name="Gugger M."/>
            <person name="Coursin T."/>
            <person name="Rippka R."/>
            <person name="Tandeau De Marsac N."/>
            <person name="Huntemann M."/>
            <person name="Wei C.-L."/>
            <person name="Han J."/>
            <person name="Detter J.C."/>
            <person name="Han C."/>
            <person name="Tapia R."/>
            <person name="Davenport K."/>
            <person name="Daligault H."/>
            <person name="Erkkila T."/>
            <person name="Gu W."/>
            <person name="Munk A.C.C."/>
            <person name="Teshima H."/>
            <person name="Xu Y."/>
            <person name="Chain P."/>
            <person name="Chen A."/>
            <person name="Krypides N."/>
            <person name="Mavromatis K."/>
            <person name="Markowitz V."/>
            <person name="Szeto E."/>
            <person name="Ivanova N."/>
            <person name="Mikhailova N."/>
            <person name="Ovchinnikova G."/>
            <person name="Pagani I."/>
            <person name="Pati A."/>
            <person name="Goodwin L."/>
            <person name="Peters L."/>
            <person name="Pitluck S."/>
            <person name="Woyke T."/>
            <person name="Kerfeld C."/>
        </authorList>
    </citation>
    <scope>NUCLEOTIDE SEQUENCE [LARGE SCALE GENOMIC DNA]</scope>
    <source>
        <strain evidence="2 3">PCC 6304</strain>
    </source>
</reference>
<dbReference type="KEGG" id="oac:Oscil6304_0712"/>
<keyword evidence="3" id="KW-1185">Reference proteome</keyword>
<dbReference type="EMBL" id="CP003607">
    <property type="protein sequence ID" value="AFY80450.1"/>
    <property type="molecule type" value="Genomic_DNA"/>
</dbReference>
<name>K9TD34_9CYAN</name>
<keyword evidence="1" id="KW-0812">Transmembrane</keyword>
<organism evidence="2 3">
    <name type="scientific">Oscillatoria acuminata PCC 6304</name>
    <dbReference type="NCBI Taxonomy" id="56110"/>
    <lineage>
        <taxon>Bacteria</taxon>
        <taxon>Bacillati</taxon>
        <taxon>Cyanobacteriota</taxon>
        <taxon>Cyanophyceae</taxon>
        <taxon>Oscillatoriophycideae</taxon>
        <taxon>Oscillatoriales</taxon>
        <taxon>Oscillatoriaceae</taxon>
        <taxon>Oscillatoria</taxon>
    </lineage>
</organism>
<feature type="transmembrane region" description="Helical" evidence="1">
    <location>
        <begin position="6"/>
        <end position="22"/>
    </location>
</feature>
<dbReference type="HOGENOM" id="CLU_169645_0_0_3"/>
<gene>
    <name evidence="2" type="ORF">Oscil6304_0712</name>
</gene>
<dbReference type="AlphaFoldDB" id="K9TD34"/>
<proteinExistence type="predicted"/>
<dbReference type="Proteomes" id="UP000010367">
    <property type="component" value="Chromosome"/>
</dbReference>
<protein>
    <submittedName>
        <fullName evidence="2">Uncharacterized protein</fullName>
    </submittedName>
</protein>
<dbReference type="InParanoid" id="K9TD34"/>
<evidence type="ECO:0000256" key="1">
    <source>
        <dbReference type="SAM" id="Phobius"/>
    </source>
</evidence>
<accession>K9TD34</accession>
<evidence type="ECO:0000313" key="2">
    <source>
        <dbReference type="EMBL" id="AFY80450.1"/>
    </source>
</evidence>
<keyword evidence="1" id="KW-0472">Membrane</keyword>
<evidence type="ECO:0000313" key="3">
    <source>
        <dbReference type="Proteomes" id="UP000010367"/>
    </source>
</evidence>
<keyword evidence="1" id="KW-1133">Transmembrane helix</keyword>